<keyword evidence="2" id="KW-1185">Reference proteome</keyword>
<dbReference type="AlphaFoldDB" id="Q7RJ97"/>
<dbReference type="EMBL" id="AABL01000967">
    <property type="protein sequence ID" value="EAA22933.1"/>
    <property type="molecule type" value="Genomic_DNA"/>
</dbReference>
<accession>Q7RJ97</accession>
<sequence length="38" mass="4797">MQPKREHCHYFERGYIIYFINNHDMRIHKYRSGIDNIT</sequence>
<evidence type="ECO:0000313" key="1">
    <source>
        <dbReference type="EMBL" id="EAA22933.1"/>
    </source>
</evidence>
<name>Q7RJ97_PLAYO</name>
<proteinExistence type="predicted"/>
<reference evidence="1 2" key="1">
    <citation type="journal article" date="2002" name="Nature">
        <title>Genome sequence and comparative analysis of the model rodent malaria parasite Plasmodium yoelii yoelii.</title>
        <authorList>
            <person name="Carlton J.M."/>
            <person name="Angiuoli S.V."/>
            <person name="Suh B.B."/>
            <person name="Kooij T.W."/>
            <person name="Pertea M."/>
            <person name="Silva J.C."/>
            <person name="Ermolaeva M.D."/>
            <person name="Allen J.E."/>
            <person name="Selengut J.D."/>
            <person name="Koo H.L."/>
            <person name="Peterson J.D."/>
            <person name="Pop M."/>
            <person name="Kosack D.S."/>
            <person name="Shumway M.F."/>
            <person name="Bidwell S.L."/>
            <person name="Shallom S.J."/>
            <person name="van Aken S.E."/>
            <person name="Riedmuller S.B."/>
            <person name="Feldblyum T.V."/>
            <person name="Cho J.K."/>
            <person name="Quackenbush J."/>
            <person name="Sedegah M."/>
            <person name="Shoaibi A."/>
            <person name="Cummings L.M."/>
            <person name="Florens L."/>
            <person name="Yates J.R."/>
            <person name="Raine J.D."/>
            <person name="Sinden R.E."/>
            <person name="Harris M.A."/>
            <person name="Cunningham D.A."/>
            <person name="Preiser P.R."/>
            <person name="Bergman L.W."/>
            <person name="Vaidya A.B."/>
            <person name="van Lin L.H."/>
            <person name="Janse C.J."/>
            <person name="Waters A.P."/>
            <person name="Smith H.O."/>
            <person name="White O.R."/>
            <person name="Salzberg S.L."/>
            <person name="Venter J.C."/>
            <person name="Fraser C.M."/>
            <person name="Hoffman S.L."/>
            <person name="Gardner M.J."/>
            <person name="Carucci D.J."/>
        </authorList>
    </citation>
    <scope>NUCLEOTIDE SEQUENCE [LARGE SCALE GENOMIC DNA]</scope>
    <source>
        <strain evidence="1 2">17XNL</strain>
    </source>
</reference>
<dbReference type="InParanoid" id="Q7RJ97"/>
<evidence type="ECO:0000313" key="2">
    <source>
        <dbReference type="Proteomes" id="UP000008553"/>
    </source>
</evidence>
<dbReference type="Proteomes" id="UP000008553">
    <property type="component" value="Unassembled WGS sequence"/>
</dbReference>
<organism evidence="1 2">
    <name type="scientific">Plasmodium yoelii yoelii</name>
    <dbReference type="NCBI Taxonomy" id="73239"/>
    <lineage>
        <taxon>Eukaryota</taxon>
        <taxon>Sar</taxon>
        <taxon>Alveolata</taxon>
        <taxon>Apicomplexa</taxon>
        <taxon>Aconoidasida</taxon>
        <taxon>Haemosporida</taxon>
        <taxon>Plasmodiidae</taxon>
        <taxon>Plasmodium</taxon>
        <taxon>Plasmodium (Vinckeia)</taxon>
    </lineage>
</organism>
<comment type="caution">
    <text evidence="1">The sequence shown here is derived from an EMBL/GenBank/DDBJ whole genome shotgun (WGS) entry which is preliminary data.</text>
</comment>
<dbReference type="PaxDb" id="73239-Q7RJ97"/>
<gene>
    <name evidence="1" type="ORF">PY03366</name>
</gene>
<protein>
    <submittedName>
        <fullName evidence="1">Uncharacterized protein</fullName>
    </submittedName>
</protein>